<evidence type="ECO:0000256" key="4">
    <source>
        <dbReference type="ARBA" id="ARBA00022695"/>
    </source>
</evidence>
<proteinExistence type="inferred from homology"/>
<dbReference type="InterPro" id="IPR004868">
    <property type="entry name" value="DNA-dir_DNA_pol_B_mt/vir"/>
</dbReference>
<name>A0A026X1L9_OOCBI</name>
<dbReference type="GO" id="GO:0003887">
    <property type="term" value="F:DNA-directed DNA polymerase activity"/>
    <property type="evidence" value="ECO:0007669"/>
    <property type="project" value="UniProtKB-KW"/>
</dbReference>
<evidence type="ECO:0000256" key="1">
    <source>
        <dbReference type="ARBA" id="ARBA00005755"/>
    </source>
</evidence>
<reference evidence="10 11" key="1">
    <citation type="journal article" date="2014" name="Curr. Biol.">
        <title>The genome of the clonal raider ant Cerapachys biroi.</title>
        <authorList>
            <person name="Oxley P.R."/>
            <person name="Ji L."/>
            <person name="Fetter-Pruneda I."/>
            <person name="McKenzie S.K."/>
            <person name="Li C."/>
            <person name="Hu H."/>
            <person name="Zhang G."/>
            <person name="Kronauer D.J."/>
        </authorList>
    </citation>
    <scope>NUCLEOTIDE SEQUENCE [LARGE SCALE GENOMIC DNA]</scope>
</reference>
<dbReference type="STRING" id="2015173.A0A026X1L9"/>
<keyword evidence="11" id="KW-1185">Reference proteome</keyword>
<evidence type="ECO:0000256" key="8">
    <source>
        <dbReference type="ARBA" id="ARBA00049244"/>
    </source>
</evidence>
<protein>
    <recommendedName>
        <fullName evidence="2">DNA-directed DNA polymerase</fullName>
        <ecNumber evidence="2">2.7.7.7</ecNumber>
    </recommendedName>
</protein>
<dbReference type="InterPro" id="IPR043502">
    <property type="entry name" value="DNA/RNA_pol_sf"/>
</dbReference>
<dbReference type="EMBL" id="KK107030">
    <property type="protein sequence ID" value="EZA62152.1"/>
    <property type="molecule type" value="Genomic_DNA"/>
</dbReference>
<evidence type="ECO:0000256" key="7">
    <source>
        <dbReference type="ARBA" id="ARBA00023125"/>
    </source>
</evidence>
<evidence type="ECO:0000256" key="6">
    <source>
        <dbReference type="ARBA" id="ARBA00022932"/>
    </source>
</evidence>
<dbReference type="GO" id="GO:0000166">
    <property type="term" value="F:nucleotide binding"/>
    <property type="evidence" value="ECO:0007669"/>
    <property type="project" value="InterPro"/>
</dbReference>
<evidence type="ECO:0000256" key="5">
    <source>
        <dbReference type="ARBA" id="ARBA00022705"/>
    </source>
</evidence>
<dbReference type="Pfam" id="PF03175">
    <property type="entry name" value="DNA_pol_B_2"/>
    <property type="match status" value="1"/>
</dbReference>
<dbReference type="AlphaFoldDB" id="A0A026X1L9"/>
<dbReference type="PANTHER" id="PTHR31511:SF12">
    <property type="entry name" value="RHO TERMINATION FACTOR N-TERMINAL DOMAIN-CONTAINING PROTEIN"/>
    <property type="match status" value="1"/>
</dbReference>
<keyword evidence="4" id="KW-0548">Nucleotidyltransferase</keyword>
<dbReference type="SUPFAM" id="SSF56672">
    <property type="entry name" value="DNA/RNA polymerases"/>
    <property type="match status" value="1"/>
</dbReference>
<accession>A0A026X1L9</accession>
<dbReference type="GO" id="GO:0003677">
    <property type="term" value="F:DNA binding"/>
    <property type="evidence" value="ECO:0007669"/>
    <property type="project" value="UniProtKB-KW"/>
</dbReference>
<comment type="catalytic activity">
    <reaction evidence="8">
        <text>DNA(n) + a 2'-deoxyribonucleoside 5'-triphosphate = DNA(n+1) + diphosphate</text>
        <dbReference type="Rhea" id="RHEA:22508"/>
        <dbReference type="Rhea" id="RHEA-COMP:17339"/>
        <dbReference type="Rhea" id="RHEA-COMP:17340"/>
        <dbReference type="ChEBI" id="CHEBI:33019"/>
        <dbReference type="ChEBI" id="CHEBI:61560"/>
        <dbReference type="ChEBI" id="CHEBI:173112"/>
        <dbReference type="EC" id="2.7.7.7"/>
    </reaction>
</comment>
<keyword evidence="3" id="KW-0808">Transferase</keyword>
<dbReference type="EC" id="2.7.7.7" evidence="2"/>
<dbReference type="GO" id="GO:0006260">
    <property type="term" value="P:DNA replication"/>
    <property type="evidence" value="ECO:0007669"/>
    <property type="project" value="UniProtKB-KW"/>
</dbReference>
<feature type="domain" description="DNA-directed DNA polymerase family B mitochondria/virus" evidence="9">
    <location>
        <begin position="132"/>
        <end position="289"/>
    </location>
</feature>
<dbReference type="OMA" id="CHISDEK"/>
<gene>
    <name evidence="10" type="ORF">X777_03759</name>
</gene>
<evidence type="ECO:0000313" key="11">
    <source>
        <dbReference type="Proteomes" id="UP000053097"/>
    </source>
</evidence>
<keyword evidence="6" id="KW-0239">DNA-directed DNA polymerase</keyword>
<dbReference type="Proteomes" id="UP000053097">
    <property type="component" value="Unassembled WGS sequence"/>
</dbReference>
<evidence type="ECO:0000313" key="10">
    <source>
        <dbReference type="EMBL" id="EZA62152.1"/>
    </source>
</evidence>
<keyword evidence="7" id="KW-0238">DNA-binding</keyword>
<evidence type="ECO:0000259" key="9">
    <source>
        <dbReference type="Pfam" id="PF03175"/>
    </source>
</evidence>
<organism evidence="10 11">
    <name type="scientific">Ooceraea biroi</name>
    <name type="common">Clonal raider ant</name>
    <name type="synonym">Cerapachys biroi</name>
    <dbReference type="NCBI Taxonomy" id="2015173"/>
    <lineage>
        <taxon>Eukaryota</taxon>
        <taxon>Metazoa</taxon>
        <taxon>Ecdysozoa</taxon>
        <taxon>Arthropoda</taxon>
        <taxon>Hexapoda</taxon>
        <taxon>Insecta</taxon>
        <taxon>Pterygota</taxon>
        <taxon>Neoptera</taxon>
        <taxon>Endopterygota</taxon>
        <taxon>Hymenoptera</taxon>
        <taxon>Apocrita</taxon>
        <taxon>Aculeata</taxon>
        <taxon>Formicoidea</taxon>
        <taxon>Formicidae</taxon>
        <taxon>Dorylinae</taxon>
        <taxon>Ooceraea</taxon>
    </lineage>
</organism>
<sequence length="389" mass="45698">MFPYEYVDCAEKLEDTRLPPRESFYSSLTGDTVSESDYAHAENIWQRFVIRTLGEYSDLYLKTDVLLLADVFENFRDSCINSYGINFELLTDIDMVMYIERGIRGGLSQCSNRYVQTNNKYMQSYDPSKPSSYLMYYDVNNLYGWAMCQPLPYAEFRWVDDTSNFDVNAIAPDSSKGYILEVDLEYPQQLHDAHVNHPFCPTRDKPPGKRQDKLLATVYDKKRYVIHYRNLQQCTRNGLRVTKIHRVLKFAQSPWLCDYIELNTRFRTAAKNDFEKNLYKLMNNVVFGKIIENVRNHVDVKLLTKWNGPYGAEAMKSNVVTRTIVFDDYMQCLNDHIEMTRDQSRITSKLHNVYTVSETKIALSPYDDKRYVVPDTTDTLPWRHFQIPL</sequence>
<dbReference type="OrthoDB" id="8048611at2759"/>
<dbReference type="PANTHER" id="PTHR31511">
    <property type="entry name" value="PROTEIN CBG23764"/>
    <property type="match status" value="1"/>
</dbReference>
<evidence type="ECO:0000256" key="3">
    <source>
        <dbReference type="ARBA" id="ARBA00022679"/>
    </source>
</evidence>
<comment type="similarity">
    <text evidence="1">Belongs to the DNA polymerase type-B family.</text>
</comment>
<keyword evidence="5" id="KW-0235">DNA replication</keyword>
<evidence type="ECO:0000256" key="2">
    <source>
        <dbReference type="ARBA" id="ARBA00012417"/>
    </source>
</evidence>